<dbReference type="Pfam" id="PF18917">
    <property type="entry name" value="LiaI-LiaF-like_TM1"/>
    <property type="match status" value="1"/>
</dbReference>
<dbReference type="RefSeq" id="WP_134335572.1">
    <property type="nucleotide sequence ID" value="NZ_BMCZ01000004.1"/>
</dbReference>
<feature type="transmembrane region" description="Helical" evidence="2">
    <location>
        <begin position="34"/>
        <end position="52"/>
    </location>
</feature>
<feature type="region of interest" description="Disordered" evidence="1">
    <location>
        <begin position="102"/>
        <end position="121"/>
    </location>
</feature>
<evidence type="ECO:0000256" key="1">
    <source>
        <dbReference type="SAM" id="MobiDB-lite"/>
    </source>
</evidence>
<dbReference type="Proteomes" id="UP000297248">
    <property type="component" value="Unassembled WGS sequence"/>
</dbReference>
<accession>A0A4Y8AFJ0</accession>
<dbReference type="AlphaFoldDB" id="A0A4Y8AFJ0"/>
<evidence type="ECO:0000313" key="4">
    <source>
        <dbReference type="EMBL" id="MBB3968850.1"/>
    </source>
</evidence>
<keyword evidence="2" id="KW-1133">Transmembrane helix</keyword>
<dbReference type="InterPro" id="IPR043726">
    <property type="entry name" value="LiaI-LiaF-like_TM1"/>
</dbReference>
<feature type="compositionally biased region" description="Acidic residues" evidence="1">
    <location>
        <begin position="106"/>
        <end position="116"/>
    </location>
</feature>
<keyword evidence="2" id="KW-0812">Transmembrane</keyword>
<dbReference type="EMBL" id="SNQG01000002">
    <property type="protein sequence ID" value="TEW67520.1"/>
    <property type="molecule type" value="Genomic_DNA"/>
</dbReference>
<feature type="domain" description="LiaI-LiaF-like transmembrane region" evidence="3">
    <location>
        <begin position="6"/>
        <end position="49"/>
    </location>
</feature>
<reference evidence="5" key="2">
    <citation type="submission" date="2019-03" db="EMBL/GenBank/DDBJ databases">
        <authorList>
            <person name="Yan Y.-Q."/>
            <person name="Du Z.-J."/>
        </authorList>
    </citation>
    <scope>NUCLEOTIDE SEQUENCE</scope>
    <source>
        <strain evidence="5">PP-F2FG21</strain>
    </source>
</reference>
<feature type="transmembrane region" description="Helical" evidence="2">
    <location>
        <begin position="6"/>
        <end position="27"/>
    </location>
</feature>
<reference evidence="4 7" key="3">
    <citation type="submission" date="2020-08" db="EMBL/GenBank/DDBJ databases">
        <title>Genomic Encyclopedia of Type Strains, Phase IV (KMG-IV): sequencing the most valuable type-strain genomes for metagenomic binning, comparative biology and taxonomic classification.</title>
        <authorList>
            <person name="Goeker M."/>
        </authorList>
    </citation>
    <scope>NUCLEOTIDE SEQUENCE [LARGE SCALE GENOMIC DNA]</scope>
    <source>
        <strain evidence="4 7">DSM 100995</strain>
    </source>
</reference>
<proteinExistence type="predicted"/>
<keyword evidence="7" id="KW-1185">Reference proteome</keyword>
<evidence type="ECO:0000313" key="7">
    <source>
        <dbReference type="Proteomes" id="UP000583101"/>
    </source>
</evidence>
<name>A0A4Y8AFJ0_9SPHI</name>
<protein>
    <recommendedName>
        <fullName evidence="3">LiaI-LiaF-like transmembrane region domain-containing protein</fullName>
    </recommendedName>
</protein>
<evidence type="ECO:0000259" key="3">
    <source>
        <dbReference type="Pfam" id="PF18917"/>
    </source>
</evidence>
<comment type="caution">
    <text evidence="5">The sequence shown here is derived from an EMBL/GenBank/DDBJ whole genome shotgun (WGS) entry which is preliminary data.</text>
</comment>
<reference evidence="5 6" key="1">
    <citation type="journal article" date="2016" name="Int. J. Syst. Evol. Microbiol.">
        <title>Proposal of Mucilaginibacter phyllosphaerae sp. nov. isolated from the phyllosphere of Galium album.</title>
        <authorList>
            <person name="Aydogan E.L."/>
            <person name="Busse H.J."/>
            <person name="Moser G."/>
            <person name="Muller C."/>
            <person name="Kampfer P."/>
            <person name="Glaeser S.P."/>
        </authorList>
    </citation>
    <scope>NUCLEOTIDE SEQUENCE [LARGE SCALE GENOMIC DNA]</scope>
    <source>
        <strain evidence="5 6">PP-F2FG21</strain>
    </source>
</reference>
<feature type="transmembrane region" description="Helical" evidence="2">
    <location>
        <begin position="58"/>
        <end position="79"/>
    </location>
</feature>
<dbReference type="EMBL" id="JACIEG010000002">
    <property type="protein sequence ID" value="MBB3968850.1"/>
    <property type="molecule type" value="Genomic_DNA"/>
</dbReference>
<gene>
    <name evidence="5" type="ORF">E2R65_05895</name>
    <name evidence="4" type="ORF">GGR35_001442</name>
</gene>
<keyword evidence="2" id="KW-0472">Membrane</keyword>
<evidence type="ECO:0000256" key="2">
    <source>
        <dbReference type="SAM" id="Phobius"/>
    </source>
</evidence>
<organism evidence="5 6">
    <name type="scientific">Mucilaginibacter phyllosphaerae</name>
    <dbReference type="NCBI Taxonomy" id="1812349"/>
    <lineage>
        <taxon>Bacteria</taxon>
        <taxon>Pseudomonadati</taxon>
        <taxon>Bacteroidota</taxon>
        <taxon>Sphingobacteriia</taxon>
        <taxon>Sphingobacteriales</taxon>
        <taxon>Sphingobacteriaceae</taxon>
        <taxon>Mucilaginibacter</taxon>
    </lineage>
</organism>
<dbReference type="Proteomes" id="UP000583101">
    <property type="component" value="Unassembled WGS sequence"/>
</dbReference>
<sequence length="333" mass="37080">MKSEKLVPGLILVLLGTVFLLDNFHIIDFRWGNIWHLWPIFLIMAGVNLVFANNKAPWATALKIGVVILGFTLLIFGHFENRWFSPFNNHWSFNDQGWRNDRNDNDDNDDDNDSDSDSTGIVKVEGSSTYTQPYLAAATSAKLIVSGGGTLYTLKDTTSLLFEATTKERFNRYIYTHRMEGNVPVVELRMKDKKGHIDWDSDNGNSATMKLNTRPQWDIDVKAGATELDFDLSPFKIKSLEINGGAASFHVKLGQPLAETNVDVSTGVSEVEIKVPANAACRITSDTGLSSNEFTGFDKKDDNSYESQGYATAKNKIIIHVKGGLSDVKVIKY</sequence>
<dbReference type="OrthoDB" id="941984at2"/>
<evidence type="ECO:0000313" key="6">
    <source>
        <dbReference type="Proteomes" id="UP000297248"/>
    </source>
</evidence>
<evidence type="ECO:0000313" key="5">
    <source>
        <dbReference type="EMBL" id="TEW67520.1"/>
    </source>
</evidence>